<proteinExistence type="predicted"/>
<name>A0A6G8R5Q1_9CAUD</name>
<protein>
    <submittedName>
        <fullName evidence="1">Uncharacterized protein</fullName>
    </submittedName>
</protein>
<dbReference type="RefSeq" id="YP_010669083.1">
    <property type="nucleotide sequence ID" value="NC_070959.1"/>
</dbReference>
<dbReference type="EMBL" id="MT162466">
    <property type="protein sequence ID" value="QIN96703.1"/>
    <property type="molecule type" value="Genomic_DNA"/>
</dbReference>
<evidence type="ECO:0000313" key="2">
    <source>
        <dbReference type="Proteomes" id="UP000502617"/>
    </source>
</evidence>
<organism evidence="1 2">
    <name type="scientific">Synechococcus phage S-N03</name>
    <dbReference type="NCBI Taxonomy" id="2718943"/>
    <lineage>
        <taxon>Viruses</taxon>
        <taxon>Duplodnaviria</taxon>
        <taxon>Heunggongvirae</taxon>
        <taxon>Uroviricota</taxon>
        <taxon>Caudoviricetes</taxon>
        <taxon>Pantevenvirales</taxon>
        <taxon>Kyanoviridae</taxon>
        <taxon>Huanghaivirus</taxon>
        <taxon>Huanghaivirus snothree</taxon>
    </lineage>
</organism>
<dbReference type="GeneID" id="77945237"/>
<reference evidence="1 2" key="1">
    <citation type="submission" date="2020-03" db="EMBL/GenBank/DDBJ databases">
        <title>The Isolation and Genome Sequence of a Novel Cyanophage S-N03 from the Huanghai Sea, China.</title>
        <authorList>
            <person name="Jiang T."/>
        </authorList>
    </citation>
    <scope>NUCLEOTIDE SEQUENCE [LARGE SCALE GENOMIC DNA]</scope>
</reference>
<evidence type="ECO:0000313" key="1">
    <source>
        <dbReference type="EMBL" id="QIN96703.1"/>
    </source>
</evidence>
<keyword evidence="2" id="KW-1185">Reference proteome</keyword>
<sequence>MTYEEQFKSPKYYYGKINKLVDHYRENGYVNLVNDWEKAITKIADMPDLRRLADRANEIYYSYQTGAHK</sequence>
<accession>A0A6G8R5Q1</accession>
<dbReference type="Proteomes" id="UP000502617">
    <property type="component" value="Segment"/>
</dbReference>
<dbReference type="KEGG" id="vg:77945237"/>